<name>A0A026WNX5_OOCBI</name>
<dbReference type="Proteomes" id="UP000053097">
    <property type="component" value="Unassembled WGS sequence"/>
</dbReference>
<evidence type="ECO:0000313" key="2">
    <source>
        <dbReference type="EMBL" id="EZA57638.1"/>
    </source>
</evidence>
<reference evidence="2 3" key="1">
    <citation type="journal article" date="2014" name="Curr. Biol.">
        <title>The genome of the clonal raider ant Cerapachys biroi.</title>
        <authorList>
            <person name="Oxley P.R."/>
            <person name="Ji L."/>
            <person name="Fetter-Pruneda I."/>
            <person name="McKenzie S.K."/>
            <person name="Li C."/>
            <person name="Hu H."/>
            <person name="Zhang G."/>
            <person name="Kronauer D.J."/>
        </authorList>
    </citation>
    <scope>NUCLEOTIDE SEQUENCE [LARGE SCALE GENOMIC DNA]</scope>
</reference>
<proteinExistence type="predicted"/>
<gene>
    <name evidence="2" type="ORF">X777_00738</name>
</gene>
<evidence type="ECO:0000313" key="3">
    <source>
        <dbReference type="Proteomes" id="UP000053097"/>
    </source>
</evidence>
<dbReference type="AlphaFoldDB" id="A0A026WNX5"/>
<evidence type="ECO:0000256" key="1">
    <source>
        <dbReference type="SAM" id="MobiDB-lite"/>
    </source>
</evidence>
<accession>A0A026WNX5</accession>
<dbReference type="EMBL" id="KK107139">
    <property type="protein sequence ID" value="EZA57638.1"/>
    <property type="molecule type" value="Genomic_DNA"/>
</dbReference>
<dbReference type="STRING" id="2015173.A0A026WNX5"/>
<keyword evidence="3" id="KW-1185">Reference proteome</keyword>
<organism evidence="2 3">
    <name type="scientific">Ooceraea biroi</name>
    <name type="common">Clonal raider ant</name>
    <name type="synonym">Cerapachys biroi</name>
    <dbReference type="NCBI Taxonomy" id="2015173"/>
    <lineage>
        <taxon>Eukaryota</taxon>
        <taxon>Metazoa</taxon>
        <taxon>Ecdysozoa</taxon>
        <taxon>Arthropoda</taxon>
        <taxon>Hexapoda</taxon>
        <taxon>Insecta</taxon>
        <taxon>Pterygota</taxon>
        <taxon>Neoptera</taxon>
        <taxon>Endopterygota</taxon>
        <taxon>Hymenoptera</taxon>
        <taxon>Apocrita</taxon>
        <taxon>Aculeata</taxon>
        <taxon>Formicoidea</taxon>
        <taxon>Formicidae</taxon>
        <taxon>Dorylinae</taxon>
        <taxon>Ooceraea</taxon>
    </lineage>
</organism>
<feature type="region of interest" description="Disordered" evidence="1">
    <location>
        <begin position="1"/>
        <end position="32"/>
    </location>
</feature>
<protein>
    <submittedName>
        <fullName evidence="2">Uncharacterized protein</fullName>
    </submittedName>
</protein>
<sequence>MDVSPNDKLTHLGQLTVSAPPSTSPSPSTTEIPKKDWELMAEMNNSVYGNPSSLTIHNEKNAKTVKLEEMVCDQIIEIRN</sequence>